<dbReference type="EMBL" id="JACSQN010000009">
    <property type="protein sequence ID" value="MBD7985180.1"/>
    <property type="molecule type" value="Genomic_DNA"/>
</dbReference>
<reference evidence="7 8" key="1">
    <citation type="submission" date="2020-08" db="EMBL/GenBank/DDBJ databases">
        <title>A Genomic Blueprint of the Chicken Gut Microbiome.</title>
        <authorList>
            <person name="Gilroy R."/>
            <person name="Ravi A."/>
            <person name="Getino M."/>
            <person name="Pursley I."/>
            <person name="Horton D.L."/>
            <person name="Alikhan N.-F."/>
            <person name="Baker D."/>
            <person name="Gharbi K."/>
            <person name="Hall N."/>
            <person name="Watson M."/>
            <person name="Adriaenssens E.M."/>
            <person name="Foster-Nyarko E."/>
            <person name="Jarju S."/>
            <person name="Secka A."/>
            <person name="Antonio M."/>
            <person name="Oren A."/>
            <person name="Chaudhuri R."/>
            <person name="La Ragione R.M."/>
            <person name="Hildebrand F."/>
            <person name="Pallen M.J."/>
        </authorList>
    </citation>
    <scope>NUCLEOTIDE SEQUENCE [LARGE SCALE GENOMIC DNA]</scope>
    <source>
        <strain evidence="7 8">Sa2YVA2</strain>
    </source>
</reference>
<proteinExistence type="inferred from homology"/>
<evidence type="ECO:0000313" key="7">
    <source>
        <dbReference type="EMBL" id="MBD7985180.1"/>
    </source>
</evidence>
<evidence type="ECO:0000259" key="6">
    <source>
        <dbReference type="Pfam" id="PF00700"/>
    </source>
</evidence>
<keyword evidence="7" id="KW-0282">Flagellum</keyword>
<comment type="similarity">
    <text evidence="1 4">Belongs to the bacterial flagellin family.</text>
</comment>
<keyword evidence="7" id="KW-0969">Cilium</keyword>
<dbReference type="InterPro" id="IPR001029">
    <property type="entry name" value="Flagellin_N"/>
</dbReference>
<keyword evidence="3 4" id="KW-0975">Bacterial flagellum</keyword>
<dbReference type="Pfam" id="PF00700">
    <property type="entry name" value="Flagellin_C"/>
    <property type="match status" value="1"/>
</dbReference>
<dbReference type="PRINTS" id="PR00207">
    <property type="entry name" value="FLAGELLIN"/>
</dbReference>
<comment type="caution">
    <text evidence="7">The sequence shown here is derived from an EMBL/GenBank/DDBJ whole genome shotgun (WGS) entry which is preliminary data.</text>
</comment>
<feature type="domain" description="Flagellin N-terminal" evidence="5">
    <location>
        <begin position="3"/>
        <end position="139"/>
    </location>
</feature>
<dbReference type="SUPFAM" id="SSF64518">
    <property type="entry name" value="Phase 1 flagellin"/>
    <property type="match status" value="1"/>
</dbReference>
<feature type="domain" description="Flagellin C-terminal" evidence="6">
    <location>
        <begin position="309"/>
        <end position="358"/>
    </location>
</feature>
<dbReference type="PANTHER" id="PTHR42792">
    <property type="entry name" value="FLAGELLIN"/>
    <property type="match status" value="1"/>
</dbReference>
<evidence type="ECO:0000313" key="8">
    <source>
        <dbReference type="Proteomes" id="UP000626786"/>
    </source>
</evidence>
<evidence type="ECO:0000256" key="2">
    <source>
        <dbReference type="ARBA" id="ARBA00020110"/>
    </source>
</evidence>
<dbReference type="InterPro" id="IPR046358">
    <property type="entry name" value="Flagellin_C"/>
</dbReference>
<evidence type="ECO:0000256" key="4">
    <source>
        <dbReference type="RuleBase" id="RU362073"/>
    </source>
</evidence>
<dbReference type="RefSeq" id="WP_191695000.1">
    <property type="nucleotide sequence ID" value="NZ_JACSQN010000009.1"/>
</dbReference>
<gene>
    <name evidence="7" type="ORF">H9649_11330</name>
</gene>
<sequence>MIINHNIAALNTHRQLGSNNAQASKNLEKLSSGLQINRAGDDAAGLAISEKMRGQIRGLDMAAKNSQDGISLIQTAEGALNETHDILQRMRELATQAANDTNTSSDRGEIQKEINSLTSEINRIGNTTEFNTQKLLNGDKAAEYTSNSEMVVDFTGVTGGSLSVMGETVAWGTDLATSITALETAINGNTELAAKYDVTKTATSITITTKEFGSSEGMTANMSVATGGTPAGATITEGNFDDTKALNFQIGANENQGMKLDISDMRSKALGISTDGVGGALGVTNGTNSTVTEQALDVSTHTDAASAVTKIQAAIDQVSGERSKLGATQNRLEHTINNLGTSSENLTAAESRIRDVDYVLSAA</sequence>
<evidence type="ECO:0000259" key="5">
    <source>
        <dbReference type="Pfam" id="PF00669"/>
    </source>
</evidence>
<keyword evidence="7" id="KW-0966">Cell projection</keyword>
<dbReference type="InterPro" id="IPR001492">
    <property type="entry name" value="Flagellin"/>
</dbReference>
<evidence type="ECO:0000256" key="3">
    <source>
        <dbReference type="ARBA" id="ARBA00023143"/>
    </source>
</evidence>
<name>A0ABR8UAX5_9BACL</name>
<dbReference type="PANTHER" id="PTHR42792:SF2">
    <property type="entry name" value="FLAGELLIN"/>
    <property type="match status" value="1"/>
</dbReference>
<keyword evidence="4" id="KW-0964">Secreted</keyword>
<dbReference type="Proteomes" id="UP000626786">
    <property type="component" value="Unassembled WGS sequence"/>
</dbReference>
<comment type="subcellular location">
    <subcellularLocation>
        <location evidence="4">Secreted</location>
    </subcellularLocation>
    <subcellularLocation>
        <location evidence="4">Bacterial flagellum</location>
    </subcellularLocation>
</comment>
<dbReference type="Pfam" id="PF00669">
    <property type="entry name" value="Flagellin_N"/>
    <property type="match status" value="1"/>
</dbReference>
<protein>
    <recommendedName>
        <fullName evidence="2 4">Flagellin</fullName>
    </recommendedName>
</protein>
<evidence type="ECO:0000256" key="1">
    <source>
        <dbReference type="ARBA" id="ARBA00005709"/>
    </source>
</evidence>
<organism evidence="7 8">
    <name type="scientific">Sporosarcina quadrami</name>
    <dbReference type="NCBI Taxonomy" id="2762234"/>
    <lineage>
        <taxon>Bacteria</taxon>
        <taxon>Bacillati</taxon>
        <taxon>Bacillota</taxon>
        <taxon>Bacilli</taxon>
        <taxon>Bacillales</taxon>
        <taxon>Caryophanaceae</taxon>
        <taxon>Sporosarcina</taxon>
    </lineage>
</organism>
<dbReference type="Gene3D" id="1.20.1330.10">
    <property type="entry name" value="f41 fragment of flagellin, N-terminal domain"/>
    <property type="match status" value="2"/>
</dbReference>
<accession>A0ABR8UAX5</accession>
<comment type="function">
    <text evidence="4">Flagellin is the subunit protein which polymerizes to form the filaments of bacterial flagella.</text>
</comment>
<keyword evidence="8" id="KW-1185">Reference proteome</keyword>